<organism evidence="1 2">
    <name type="scientific">Blautia obeum</name>
    <dbReference type="NCBI Taxonomy" id="40520"/>
    <lineage>
        <taxon>Bacteria</taxon>
        <taxon>Bacillati</taxon>
        <taxon>Bacillota</taxon>
        <taxon>Clostridia</taxon>
        <taxon>Lachnospirales</taxon>
        <taxon>Lachnospiraceae</taxon>
        <taxon>Blautia</taxon>
    </lineage>
</organism>
<sequence>MFICAKDKEDMLMRIITQAIRVIDYENDKISARNIMPKFGEYIEQLISYINGNVSVREYKTQSTGTEVISSILEIIKHQAEAEIVLQRIDIIAERLLRKERQAQEQIASMDIRVQKGSLILALIEDEGKMLFLLAKVEHTDFFDDSDYSIKSGFSKDTKKIWKTCLFEIDDLNSVEFLARIYSNTVAKYWWHDFLELNELQSDELNTKRAFKAVESTLSRNLKKDAPYDHMVIRNAMYLYFSSVEQFDFSEMLDKTIKNYSPNDMTAEKKEELIQKLCDLPEKQHFDYQFKPVLSMIKPKMKKTYDVYSGIQIKVSSAVENLKDIIEAYEDGDGKRYLKIRMDNDIPSGHLSVGRGDRRDLLCWSI</sequence>
<dbReference type="EMBL" id="QSKO01000006">
    <property type="protein sequence ID" value="RHE76227.1"/>
    <property type="molecule type" value="Genomic_DNA"/>
</dbReference>
<gene>
    <name evidence="1" type="ORF">DW723_06155</name>
</gene>
<accession>A0A414KI21</accession>
<evidence type="ECO:0000313" key="1">
    <source>
        <dbReference type="EMBL" id="RHE76227.1"/>
    </source>
</evidence>
<evidence type="ECO:0000313" key="2">
    <source>
        <dbReference type="Proteomes" id="UP000283928"/>
    </source>
</evidence>
<comment type="caution">
    <text evidence="1">The sequence shown here is derived from an EMBL/GenBank/DDBJ whole genome shotgun (WGS) entry which is preliminary data.</text>
</comment>
<dbReference type="Proteomes" id="UP000283928">
    <property type="component" value="Unassembled WGS sequence"/>
</dbReference>
<proteinExistence type="predicted"/>
<name>A0A414KI21_9FIRM</name>
<protein>
    <recommendedName>
        <fullName evidence="3">37-kD nucleoid-associated bacterial protein</fullName>
    </recommendedName>
</protein>
<reference evidence="1 2" key="1">
    <citation type="submission" date="2018-08" db="EMBL/GenBank/DDBJ databases">
        <title>A genome reference for cultivated species of the human gut microbiota.</title>
        <authorList>
            <person name="Zou Y."/>
            <person name="Xue W."/>
            <person name="Luo G."/>
        </authorList>
    </citation>
    <scope>NUCLEOTIDE SEQUENCE [LARGE SCALE GENOMIC DNA]</scope>
    <source>
        <strain evidence="1 2">AM27-32LB</strain>
    </source>
</reference>
<dbReference type="AlphaFoldDB" id="A0A414KI21"/>
<evidence type="ECO:0008006" key="3">
    <source>
        <dbReference type="Google" id="ProtNLM"/>
    </source>
</evidence>